<feature type="domain" description="Solute-binding protein family 5" evidence="6">
    <location>
        <begin position="119"/>
        <end position="183"/>
    </location>
</feature>
<dbReference type="Pfam" id="PF00496">
    <property type="entry name" value="SBP_bac_5"/>
    <property type="match status" value="2"/>
</dbReference>
<dbReference type="AlphaFoldDB" id="A0A9D1DW23"/>
<comment type="caution">
    <text evidence="7">The sequence shown here is derived from an EMBL/GenBank/DDBJ whole genome shotgun (WGS) entry which is preliminary data.</text>
</comment>
<accession>A0A9D1DW23</accession>
<dbReference type="Gene3D" id="3.10.105.10">
    <property type="entry name" value="Dipeptide-binding Protein, Domain 3"/>
    <property type="match status" value="1"/>
</dbReference>
<dbReference type="GO" id="GO:1904680">
    <property type="term" value="F:peptide transmembrane transporter activity"/>
    <property type="evidence" value="ECO:0007669"/>
    <property type="project" value="TreeGrafter"/>
</dbReference>
<reference evidence="7" key="1">
    <citation type="submission" date="2020-10" db="EMBL/GenBank/DDBJ databases">
        <authorList>
            <person name="Gilroy R."/>
        </authorList>
    </citation>
    <scope>NUCLEOTIDE SEQUENCE</scope>
    <source>
        <strain evidence="7">CHK189-12415</strain>
    </source>
</reference>
<dbReference type="SUPFAM" id="SSF53850">
    <property type="entry name" value="Periplasmic binding protein-like II"/>
    <property type="match status" value="2"/>
</dbReference>
<name>A0A9D1DW23_9FIRM</name>
<feature type="compositionally biased region" description="Low complexity" evidence="4">
    <location>
        <begin position="27"/>
        <end position="46"/>
    </location>
</feature>
<evidence type="ECO:0000256" key="2">
    <source>
        <dbReference type="ARBA" id="ARBA00022448"/>
    </source>
</evidence>
<dbReference type="PANTHER" id="PTHR30290:SF9">
    <property type="entry name" value="OLIGOPEPTIDE-BINDING PROTEIN APPA"/>
    <property type="match status" value="1"/>
</dbReference>
<keyword evidence="2" id="KW-0813">Transport</keyword>
<keyword evidence="3 5" id="KW-0732">Signal</keyword>
<proteinExistence type="inferred from homology"/>
<dbReference type="PANTHER" id="PTHR30290">
    <property type="entry name" value="PERIPLASMIC BINDING COMPONENT OF ABC TRANSPORTER"/>
    <property type="match status" value="1"/>
</dbReference>
<organism evidence="7 8">
    <name type="scientific">Candidatus Faecivivens stercoravium</name>
    <dbReference type="NCBI Taxonomy" id="2840803"/>
    <lineage>
        <taxon>Bacteria</taxon>
        <taxon>Bacillati</taxon>
        <taxon>Bacillota</taxon>
        <taxon>Clostridia</taxon>
        <taxon>Eubacteriales</taxon>
        <taxon>Oscillospiraceae</taxon>
        <taxon>Oscillospiraceae incertae sedis</taxon>
        <taxon>Candidatus Faecivivens</taxon>
    </lineage>
</organism>
<comment type="similarity">
    <text evidence="1">Belongs to the bacterial solute-binding protein 5 family.</text>
</comment>
<evidence type="ECO:0000313" key="7">
    <source>
        <dbReference type="EMBL" id="HIR60179.1"/>
    </source>
</evidence>
<evidence type="ECO:0000256" key="4">
    <source>
        <dbReference type="SAM" id="MobiDB-lite"/>
    </source>
</evidence>
<reference evidence="7" key="2">
    <citation type="journal article" date="2021" name="PeerJ">
        <title>Extensive microbial diversity within the chicken gut microbiome revealed by metagenomics and culture.</title>
        <authorList>
            <person name="Gilroy R."/>
            <person name="Ravi A."/>
            <person name="Getino M."/>
            <person name="Pursley I."/>
            <person name="Horton D.L."/>
            <person name="Alikhan N.F."/>
            <person name="Baker D."/>
            <person name="Gharbi K."/>
            <person name="Hall N."/>
            <person name="Watson M."/>
            <person name="Adriaenssens E.M."/>
            <person name="Foster-Nyarko E."/>
            <person name="Jarju S."/>
            <person name="Secka A."/>
            <person name="Antonio M."/>
            <person name="Oren A."/>
            <person name="Chaudhuri R.R."/>
            <person name="La Ragione R."/>
            <person name="Hildebrand F."/>
            <person name="Pallen M.J."/>
        </authorList>
    </citation>
    <scope>NUCLEOTIDE SEQUENCE</scope>
    <source>
        <strain evidence="7">CHK189-12415</strain>
    </source>
</reference>
<dbReference type="EMBL" id="DVHA01000036">
    <property type="protein sequence ID" value="HIR60179.1"/>
    <property type="molecule type" value="Genomic_DNA"/>
</dbReference>
<feature type="signal peptide" evidence="5">
    <location>
        <begin position="1"/>
        <end position="23"/>
    </location>
</feature>
<dbReference type="InterPro" id="IPR039424">
    <property type="entry name" value="SBP_5"/>
</dbReference>
<dbReference type="Gene3D" id="3.40.190.10">
    <property type="entry name" value="Periplasmic binding protein-like II"/>
    <property type="match status" value="2"/>
</dbReference>
<protein>
    <submittedName>
        <fullName evidence="7">ABC transporter substrate-binding protein</fullName>
    </submittedName>
</protein>
<sequence>MKIRFRRVLSALLAAAVSAGALAGCSSGTETSSSSGSSSSVSSSEASGEESGDSVPLVYATGTFNQKFNPFFYTLAYDGEVASVCVDTLLESDREGVVVYDGLGGETREYNGTDYTYEGLATCTVDQGEETTTYTFQLREGVLFADGEELTADDLIFSLYVILDPTFTGIQTLYSEDIVGLNAYRTQTSDAAYEEYGAIFDGIAAGGSDYDQALLDSYAELVAAAWTDDLSALVASDLSSYAGYIEEYTGFTADEVGADEGLQIAFSMVLDETGTIADGVLTTVTGETFDLSAGEAPAIGDFYEASYSVYGGDAAAYYEAEGVGSSTVLDAAKEEFILANGQDESGEGVPNISGIQKIDDYTVSVTTNGFSATTIYKLASVPLAPLHYYGDESLYDYENNQFGFTYGDLSAIEDNLEPMGTGPYLFDRYENRTLYLSANENYWKGAPKIKQMQWRETNPDDQIAAVATGTADLTAPESSLEAYDEVRSYNSNGENTGDTLTMAQYAMNGYGLIGINSTTVNVGGVQDSEASKNLRRAFATILAVYRDIAISSYYGDGADVIEYSLTSVSWASPQPTDPGYSEAFSTDVNGDPIYTSDMTDEERYDAALQAVIGFFQAAGYTWDEASGTFTAAPEGAKLSYEMIVPGSGTGTHPDFMLAEYARDALAEIGITLVINDPSDTNVLWNALDAGTQEIWCQSWASGNDPDMYQIWHSNNAPGKPGSTGSNHASLEDPELDALILEGRTSSDTSFRKAIYTQCLDIIRDWAVEVPVFQRNEFFLFSTERVNVDTITPDITSYWDWMNDLEKLEMNG</sequence>
<feature type="chain" id="PRO_5039458552" evidence="5">
    <location>
        <begin position="24"/>
        <end position="811"/>
    </location>
</feature>
<evidence type="ECO:0000256" key="1">
    <source>
        <dbReference type="ARBA" id="ARBA00005695"/>
    </source>
</evidence>
<feature type="region of interest" description="Disordered" evidence="4">
    <location>
        <begin position="27"/>
        <end position="53"/>
    </location>
</feature>
<dbReference type="PROSITE" id="PS51257">
    <property type="entry name" value="PROKAR_LIPOPROTEIN"/>
    <property type="match status" value="1"/>
</dbReference>
<evidence type="ECO:0000256" key="5">
    <source>
        <dbReference type="SAM" id="SignalP"/>
    </source>
</evidence>
<evidence type="ECO:0000313" key="8">
    <source>
        <dbReference type="Proteomes" id="UP000824241"/>
    </source>
</evidence>
<gene>
    <name evidence="7" type="ORF">IAB37_01200</name>
</gene>
<dbReference type="GO" id="GO:0015833">
    <property type="term" value="P:peptide transport"/>
    <property type="evidence" value="ECO:0007669"/>
    <property type="project" value="TreeGrafter"/>
</dbReference>
<dbReference type="InterPro" id="IPR000914">
    <property type="entry name" value="SBP_5_dom"/>
</dbReference>
<evidence type="ECO:0000256" key="3">
    <source>
        <dbReference type="ARBA" id="ARBA00022729"/>
    </source>
</evidence>
<evidence type="ECO:0000259" key="6">
    <source>
        <dbReference type="Pfam" id="PF00496"/>
    </source>
</evidence>
<dbReference type="CDD" id="cd00995">
    <property type="entry name" value="PBP2_NikA_DppA_OppA_like"/>
    <property type="match status" value="1"/>
</dbReference>
<dbReference type="Proteomes" id="UP000824241">
    <property type="component" value="Unassembled WGS sequence"/>
</dbReference>
<feature type="domain" description="Solute-binding protein family 5" evidence="6">
    <location>
        <begin position="349"/>
        <end position="714"/>
    </location>
</feature>